<feature type="compositionally biased region" description="Low complexity" evidence="2">
    <location>
        <begin position="505"/>
        <end position="516"/>
    </location>
</feature>
<dbReference type="EMBL" id="HBGA01130685">
    <property type="protein sequence ID" value="CAD9037293.1"/>
    <property type="molecule type" value="Transcribed_RNA"/>
</dbReference>
<name>A0A7S1NR85_9EUGL</name>
<dbReference type="GO" id="GO:0051015">
    <property type="term" value="F:actin filament binding"/>
    <property type="evidence" value="ECO:0007669"/>
    <property type="project" value="TreeGrafter"/>
</dbReference>
<evidence type="ECO:0000313" key="3">
    <source>
        <dbReference type="EMBL" id="CAD9037293.1"/>
    </source>
</evidence>
<feature type="coiled-coil region" evidence="1">
    <location>
        <begin position="68"/>
        <end position="150"/>
    </location>
</feature>
<feature type="region of interest" description="Disordered" evidence="2">
    <location>
        <begin position="468"/>
        <end position="572"/>
    </location>
</feature>
<dbReference type="AlphaFoldDB" id="A0A7S1NR85"/>
<dbReference type="PANTHER" id="PTHR45615:SF40">
    <property type="entry name" value="MYOSIN HEAVY CHAIN, NON-MUSCLE"/>
    <property type="match status" value="1"/>
</dbReference>
<evidence type="ECO:0000256" key="1">
    <source>
        <dbReference type="SAM" id="Coils"/>
    </source>
</evidence>
<feature type="region of interest" description="Disordered" evidence="2">
    <location>
        <begin position="1"/>
        <end position="28"/>
    </location>
</feature>
<dbReference type="GO" id="GO:0032982">
    <property type="term" value="C:myosin filament"/>
    <property type="evidence" value="ECO:0007669"/>
    <property type="project" value="TreeGrafter"/>
</dbReference>
<evidence type="ECO:0000256" key="2">
    <source>
        <dbReference type="SAM" id="MobiDB-lite"/>
    </source>
</evidence>
<accession>A0A7S1NR85</accession>
<gene>
    <name evidence="3" type="ORF">EGYM00392_LOCUS48452</name>
</gene>
<organism evidence="3">
    <name type="scientific">Eutreptiella gymnastica</name>
    <dbReference type="NCBI Taxonomy" id="73025"/>
    <lineage>
        <taxon>Eukaryota</taxon>
        <taxon>Discoba</taxon>
        <taxon>Euglenozoa</taxon>
        <taxon>Euglenida</taxon>
        <taxon>Spirocuta</taxon>
        <taxon>Euglenophyceae</taxon>
        <taxon>Eutreptiales</taxon>
        <taxon>Eutreptiaceae</taxon>
        <taxon>Eutreptiella</taxon>
    </lineage>
</organism>
<dbReference type="PANTHER" id="PTHR45615">
    <property type="entry name" value="MYOSIN HEAVY CHAIN, NON-MUSCLE"/>
    <property type="match status" value="1"/>
</dbReference>
<feature type="coiled-coil region" evidence="1">
    <location>
        <begin position="184"/>
        <end position="353"/>
    </location>
</feature>
<protein>
    <submittedName>
        <fullName evidence="3">Uncharacterized protein</fullName>
    </submittedName>
</protein>
<dbReference type="GO" id="GO:0016460">
    <property type="term" value="C:myosin II complex"/>
    <property type="evidence" value="ECO:0007669"/>
    <property type="project" value="TreeGrafter"/>
</dbReference>
<keyword evidence="1" id="KW-0175">Coiled coil</keyword>
<proteinExistence type="predicted"/>
<feature type="compositionally biased region" description="Basic and acidic residues" evidence="2">
    <location>
        <begin position="561"/>
        <end position="572"/>
    </location>
</feature>
<reference evidence="3" key="1">
    <citation type="submission" date="2021-01" db="EMBL/GenBank/DDBJ databases">
        <authorList>
            <person name="Corre E."/>
            <person name="Pelletier E."/>
            <person name="Niang G."/>
            <person name="Scheremetjew M."/>
            <person name="Finn R."/>
            <person name="Kale V."/>
            <person name="Holt S."/>
            <person name="Cochrane G."/>
            <person name="Meng A."/>
            <person name="Brown T."/>
            <person name="Cohen L."/>
        </authorList>
    </citation>
    <scope>NUCLEOTIDE SEQUENCE</scope>
    <source>
        <strain evidence="3">NIES-381</strain>
    </source>
</reference>
<dbReference type="GO" id="GO:0005737">
    <property type="term" value="C:cytoplasm"/>
    <property type="evidence" value="ECO:0007669"/>
    <property type="project" value="TreeGrafter"/>
</dbReference>
<feature type="compositionally biased region" description="Polar residues" evidence="2">
    <location>
        <begin position="1"/>
        <end position="16"/>
    </location>
</feature>
<sequence>MEPSDTVLSNLPSSRSIGRMDTSDSVLSSLPGSSILSTAGLTGAQQQAVMSLERQHRTELQMEQEVYKQLLREMAERYEAKVTALEQQLAEQVARPGPRSDTGADLEQVDRLRGQLRAQERDIDDLLQRLQDSEAEVLQLKRSIRDERKRRDAQQNSHRVKDLDELEQHLADMRKQTTADGLRIVQLQRELDSKEEEVYELQRKQNAAESAARADAETIKRGGEDQLKIIKLQRTVDDQSEQIARLEKKLFAAEARAELSEVQHSADKEAKHRIERLQDKLDRKDEDILQLQQKLSDTKAKLTAAEAKLEMEDVIDGRRGRASESVEHLQQELAAKEEELFGLRRKVVDLQNRDRDRDRDRLEGRGSADGCSRQDLGVLQSILQHRLLWRGDMPPTLVETLPLLAERCSDVMDTLEKLQSFATDVGELVWCFEDDSLPDPSLGLTQPVLALELANCRARLQKILELQGHGREGAPPSAGADPGRGPRFQRPPEVGPVHTIGRTIGSTSSHSGAAAAVRPRPALSDPKGGHIPARPSLSEAKKQEMLQQATAKRSGYKARAASKDAPKARPFR</sequence>
<dbReference type="GO" id="GO:0000146">
    <property type="term" value="F:microfilament motor activity"/>
    <property type="evidence" value="ECO:0007669"/>
    <property type="project" value="TreeGrafter"/>
</dbReference>